<name>A0A0A9A752_ARUDO</name>
<accession>A0A0A9A752</accession>
<evidence type="ECO:0000313" key="1">
    <source>
        <dbReference type="EMBL" id="JAD42867.1"/>
    </source>
</evidence>
<sequence length="38" mass="4571">MLLRETFAIFHHNFFKGTEPPIRVQSNQGRKKKIFQII</sequence>
<organism evidence="1">
    <name type="scientific">Arundo donax</name>
    <name type="common">Giant reed</name>
    <name type="synonym">Donax arundinaceus</name>
    <dbReference type="NCBI Taxonomy" id="35708"/>
    <lineage>
        <taxon>Eukaryota</taxon>
        <taxon>Viridiplantae</taxon>
        <taxon>Streptophyta</taxon>
        <taxon>Embryophyta</taxon>
        <taxon>Tracheophyta</taxon>
        <taxon>Spermatophyta</taxon>
        <taxon>Magnoliopsida</taxon>
        <taxon>Liliopsida</taxon>
        <taxon>Poales</taxon>
        <taxon>Poaceae</taxon>
        <taxon>PACMAD clade</taxon>
        <taxon>Arundinoideae</taxon>
        <taxon>Arundineae</taxon>
        <taxon>Arundo</taxon>
    </lineage>
</organism>
<reference evidence="1" key="1">
    <citation type="submission" date="2014-09" db="EMBL/GenBank/DDBJ databases">
        <authorList>
            <person name="Magalhaes I.L.F."/>
            <person name="Oliveira U."/>
            <person name="Santos F.R."/>
            <person name="Vidigal T.H.D.A."/>
            <person name="Brescovit A.D."/>
            <person name="Santos A.J."/>
        </authorList>
    </citation>
    <scope>NUCLEOTIDE SEQUENCE</scope>
    <source>
        <tissue evidence="1">Shoot tissue taken approximately 20 cm above the soil surface</tissue>
    </source>
</reference>
<proteinExistence type="predicted"/>
<protein>
    <submittedName>
        <fullName evidence="1">Uncharacterized protein</fullName>
    </submittedName>
</protein>
<dbReference type="AlphaFoldDB" id="A0A0A9A752"/>
<dbReference type="EMBL" id="GBRH01255028">
    <property type="protein sequence ID" value="JAD42867.1"/>
    <property type="molecule type" value="Transcribed_RNA"/>
</dbReference>
<reference evidence="1" key="2">
    <citation type="journal article" date="2015" name="Data Brief">
        <title>Shoot transcriptome of the giant reed, Arundo donax.</title>
        <authorList>
            <person name="Barrero R.A."/>
            <person name="Guerrero F.D."/>
            <person name="Moolhuijzen P."/>
            <person name="Goolsby J.A."/>
            <person name="Tidwell J."/>
            <person name="Bellgard S.E."/>
            <person name="Bellgard M.I."/>
        </authorList>
    </citation>
    <scope>NUCLEOTIDE SEQUENCE</scope>
    <source>
        <tissue evidence="1">Shoot tissue taken approximately 20 cm above the soil surface</tissue>
    </source>
</reference>